<feature type="coiled-coil region" evidence="4">
    <location>
        <begin position="777"/>
        <end position="804"/>
    </location>
</feature>
<dbReference type="Proteomes" id="UP000588186">
    <property type="component" value="Unassembled WGS sequence"/>
</dbReference>
<sequence>MRPIKLELKYIGPYENETINFEDINKTLFLISGKTGSGKSMIFDAITHALFATASTSVRGTESLRSQFAPSTEPSIITFTFMYRGKTYKVERRLRYFRGTNTTETPPESSIYDEFGELIENGLTKVTAFITELLQISASQFRQIGLLPQGEFRKFLVASSSDKEEILKALFRTERFNALYQKLKKDHDTNKQKLIMNHALIMNQFSQVLVDEEISTSFKENLELFTSKQEIAIKELKEKEINYAERLESKQELSNEILKIKENNDRVESYFNKKNNLETLLKQKSVIREKENRLNLTQKVLTIKDAYYSYKEYASKVSATEKLIDKTNDIYKERVAYQENIDRELEKISKNNSKIMSYKEKIKQISKFDNSEYQTIESELENLQKDIEKNNKTLVTKQEQLEALEKKIFEIDVTDTMLRTAEVDMYSLKERLFKIENELIIAKEVEQNRKEHNELIEKINLIKSEIDELTLNIEKQNNDVQSLDNIDIETINDMITHLEVGKPCVICQQTVSQIPDTLNYDVDLYRDLELKTKDLDAMEIKRLILSEKGFKEIRSSSEIESDISVLKDELSNYETEIIRIELELKRKHELESNLTELNSEVHEMIHILDFSNRDLESLNIRFKKFKQETNFGSFLEFKQSLTKMNSEIDAYESTLNKLESKKQELMVEVAKFESQLDSIQYKLYTERNILDENSKKVSLFLSEHEDVSLNDLESLFKADNDALKSEIESFHNEVMQVESLIEHIKKDIKSFEIVDLTEKLKEESKLSELINIESKLVGQLESKIKEYNATYNRIVNEIESYNHEESRFTELAKLVELLGGKQGTPTLSRFVLVYYLERILNQANIRLRKMTNGRYELRRAESYRSDQSLHIDVFDYFNNARRSVATLSGGESFQAALALALALSEIIQHESGSIDMDMLLIDEGFGTLDEQTLKVAIDTLFDLQKSGKMIGIISHVEELKSMIGNILYVETLDERSQTRLVTPLSN</sequence>
<dbReference type="AlphaFoldDB" id="A0A6V7RGJ5"/>
<dbReference type="EMBL" id="CAJEWB010000010">
    <property type="protein sequence ID" value="CAD2076386.1"/>
    <property type="molecule type" value="Genomic_DNA"/>
</dbReference>
<feature type="coiled-coil region" evidence="4">
    <location>
        <begin position="233"/>
        <end position="270"/>
    </location>
</feature>
<proteinExistence type="inferred from homology"/>
<gene>
    <name evidence="6" type="primary">sbcC</name>
    <name evidence="6" type="ORF">JEOPIN946_01250</name>
</gene>
<dbReference type="GO" id="GO:0016887">
    <property type="term" value="F:ATP hydrolysis activity"/>
    <property type="evidence" value="ECO:0007669"/>
    <property type="project" value="InterPro"/>
</dbReference>
<dbReference type="Pfam" id="PF13558">
    <property type="entry name" value="SbcC_Walker_B"/>
    <property type="match status" value="1"/>
</dbReference>
<feature type="coiled-coil region" evidence="4">
    <location>
        <begin position="556"/>
        <end position="675"/>
    </location>
</feature>
<evidence type="ECO:0000313" key="6">
    <source>
        <dbReference type="EMBL" id="CAD2076386.1"/>
    </source>
</evidence>
<keyword evidence="7" id="KW-1185">Reference proteome</keyword>
<dbReference type="InterPro" id="IPR027417">
    <property type="entry name" value="P-loop_NTPase"/>
</dbReference>
<dbReference type="InterPro" id="IPR038729">
    <property type="entry name" value="Rad50/SbcC_AAA"/>
</dbReference>
<keyword evidence="4" id="KW-0175">Coiled coil</keyword>
<dbReference type="PANTHER" id="PTHR32114:SF2">
    <property type="entry name" value="ABC TRANSPORTER ABCH.3"/>
    <property type="match status" value="1"/>
</dbReference>
<comment type="caution">
    <text evidence="6">The sequence shown here is derived from an EMBL/GenBank/DDBJ whole genome shotgun (WGS) entry which is preliminary data.</text>
</comment>
<dbReference type="Pfam" id="PF13476">
    <property type="entry name" value="AAA_23"/>
    <property type="match status" value="1"/>
</dbReference>
<dbReference type="SUPFAM" id="SSF52540">
    <property type="entry name" value="P-loop containing nucleoside triphosphate hydrolases"/>
    <property type="match status" value="1"/>
</dbReference>
<organism evidence="6 7">
    <name type="scientific">Phocicoccus pinnipedialis</name>
    <dbReference type="NCBI Taxonomy" id="110845"/>
    <lineage>
        <taxon>Bacteria</taxon>
        <taxon>Bacillati</taxon>
        <taxon>Bacillota</taxon>
        <taxon>Bacilli</taxon>
        <taxon>Bacillales</taxon>
        <taxon>Salinicoccaceae</taxon>
        <taxon>Phocicoccus</taxon>
    </lineage>
</organism>
<accession>A0A6V7RGJ5</accession>
<evidence type="ECO:0000256" key="1">
    <source>
        <dbReference type="ARBA" id="ARBA00006930"/>
    </source>
</evidence>
<dbReference type="PANTHER" id="PTHR32114">
    <property type="entry name" value="ABC TRANSPORTER ABCH.3"/>
    <property type="match status" value="1"/>
</dbReference>
<evidence type="ECO:0000256" key="2">
    <source>
        <dbReference type="ARBA" id="ARBA00011322"/>
    </source>
</evidence>
<evidence type="ECO:0000256" key="3">
    <source>
        <dbReference type="ARBA" id="ARBA00013368"/>
    </source>
</evidence>
<dbReference type="Gene3D" id="3.40.50.300">
    <property type="entry name" value="P-loop containing nucleotide triphosphate hydrolases"/>
    <property type="match status" value="2"/>
</dbReference>
<evidence type="ECO:0000256" key="4">
    <source>
        <dbReference type="SAM" id="Coils"/>
    </source>
</evidence>
<feature type="coiled-coil region" evidence="4">
    <location>
        <begin position="366"/>
        <end position="407"/>
    </location>
</feature>
<comment type="subunit">
    <text evidence="2">Heterodimer of SbcC and SbcD.</text>
</comment>
<feature type="domain" description="Rad50/SbcC-type AAA" evidence="5">
    <location>
        <begin position="5"/>
        <end position="192"/>
    </location>
</feature>
<protein>
    <recommendedName>
        <fullName evidence="3">Nuclease SbcCD subunit C</fullName>
    </recommendedName>
</protein>
<dbReference type="GO" id="GO:0006302">
    <property type="term" value="P:double-strand break repair"/>
    <property type="evidence" value="ECO:0007669"/>
    <property type="project" value="InterPro"/>
</dbReference>
<reference evidence="6 7" key="1">
    <citation type="submission" date="2020-07" db="EMBL/GenBank/DDBJ databases">
        <authorList>
            <person name="Criscuolo A."/>
        </authorList>
    </citation>
    <scope>NUCLEOTIDE SEQUENCE [LARGE SCALE GENOMIC DNA]</scope>
    <source>
        <strain evidence="6">CIP107946</strain>
    </source>
</reference>
<evidence type="ECO:0000313" key="7">
    <source>
        <dbReference type="Proteomes" id="UP000588186"/>
    </source>
</evidence>
<name>A0A6V7RGJ5_9BACL</name>
<comment type="similarity">
    <text evidence="1">Belongs to the SMC family. SbcC subfamily.</text>
</comment>
<dbReference type="RefSeq" id="WP_186077824.1">
    <property type="nucleotide sequence ID" value="NZ_CAJEWB010000010.1"/>
</dbReference>
<feature type="coiled-coil region" evidence="4">
    <location>
        <begin position="442"/>
        <end position="486"/>
    </location>
</feature>
<evidence type="ECO:0000259" key="5">
    <source>
        <dbReference type="Pfam" id="PF13476"/>
    </source>
</evidence>